<gene>
    <name evidence="1" type="ORF">B0I35DRAFT_169275</name>
</gene>
<accession>A0A8K0WUI4</accession>
<protein>
    <submittedName>
        <fullName evidence="1">Uncharacterized protein</fullName>
    </submittedName>
</protein>
<proteinExistence type="predicted"/>
<evidence type="ECO:0000313" key="2">
    <source>
        <dbReference type="Proteomes" id="UP000813444"/>
    </source>
</evidence>
<organism evidence="1 2">
    <name type="scientific">Stachybotrys elegans</name>
    <dbReference type="NCBI Taxonomy" id="80388"/>
    <lineage>
        <taxon>Eukaryota</taxon>
        <taxon>Fungi</taxon>
        <taxon>Dikarya</taxon>
        <taxon>Ascomycota</taxon>
        <taxon>Pezizomycotina</taxon>
        <taxon>Sordariomycetes</taxon>
        <taxon>Hypocreomycetidae</taxon>
        <taxon>Hypocreales</taxon>
        <taxon>Stachybotryaceae</taxon>
        <taxon>Stachybotrys</taxon>
    </lineage>
</organism>
<evidence type="ECO:0000313" key="1">
    <source>
        <dbReference type="EMBL" id="KAH7324754.1"/>
    </source>
</evidence>
<dbReference type="Proteomes" id="UP000813444">
    <property type="component" value="Unassembled WGS sequence"/>
</dbReference>
<dbReference type="EMBL" id="JAGPNK010000003">
    <property type="protein sequence ID" value="KAH7324754.1"/>
    <property type="molecule type" value="Genomic_DNA"/>
</dbReference>
<comment type="caution">
    <text evidence="1">The sequence shown here is derived from an EMBL/GenBank/DDBJ whole genome shotgun (WGS) entry which is preliminary data.</text>
</comment>
<reference evidence="1" key="1">
    <citation type="journal article" date="2021" name="Nat. Commun.">
        <title>Genetic determinants of endophytism in the Arabidopsis root mycobiome.</title>
        <authorList>
            <person name="Mesny F."/>
            <person name="Miyauchi S."/>
            <person name="Thiergart T."/>
            <person name="Pickel B."/>
            <person name="Atanasova L."/>
            <person name="Karlsson M."/>
            <person name="Huettel B."/>
            <person name="Barry K.W."/>
            <person name="Haridas S."/>
            <person name="Chen C."/>
            <person name="Bauer D."/>
            <person name="Andreopoulos W."/>
            <person name="Pangilinan J."/>
            <person name="LaButti K."/>
            <person name="Riley R."/>
            <person name="Lipzen A."/>
            <person name="Clum A."/>
            <person name="Drula E."/>
            <person name="Henrissat B."/>
            <person name="Kohler A."/>
            <person name="Grigoriev I.V."/>
            <person name="Martin F.M."/>
            <person name="Hacquard S."/>
        </authorList>
    </citation>
    <scope>NUCLEOTIDE SEQUENCE</scope>
    <source>
        <strain evidence="1">MPI-CAGE-CH-0235</strain>
    </source>
</reference>
<sequence>MNGKSHWVKLAGSKHHLRDLMLSRIVICLARCSLQYPRKHVKTGSVGLCLVIQRRPPIRREGEAPQAPIGEGNLTPPCGLTRLLGGSLCCDWKQQGEVGGQQRETRCPVAC</sequence>
<name>A0A8K0WUI4_9HYPO</name>
<dbReference type="AlphaFoldDB" id="A0A8K0WUI4"/>
<keyword evidence="2" id="KW-1185">Reference proteome</keyword>